<name>A0A7G2C6I5_9TRYP</name>
<reference evidence="1 2" key="1">
    <citation type="submission" date="2020-08" db="EMBL/GenBank/DDBJ databases">
        <authorList>
            <person name="Newling K."/>
            <person name="Davey J."/>
            <person name="Forrester S."/>
        </authorList>
    </citation>
    <scope>NUCLEOTIDE SEQUENCE [LARGE SCALE GENOMIC DNA]</scope>
    <source>
        <strain evidence="2">Crithidia deanei Carvalho (ATCC PRA-265)</strain>
    </source>
</reference>
<sequence>MALGAMLVTGVHSDSVLGSVLGALRRQPQHPGVEYYCACLLHISKLWYRERNMVTPERGSGFGKTQADLVEFVSGRIANALRLDARLSPDMILQLRALCESSPIVQLYGAELWNSIRCQRVSRRYASPKSRDSGFNMGTLSKPQYYVTPKKISIDLSNAEQKVPPVFKTWQSPVHKRRRQRGAGRAPQRVKFGTQRISSNYLKKKRNKVIAT</sequence>
<dbReference type="Proteomes" id="UP000515908">
    <property type="component" value="Chromosome 05"/>
</dbReference>
<dbReference type="EMBL" id="LR877149">
    <property type="protein sequence ID" value="CAD2215376.1"/>
    <property type="molecule type" value="Genomic_DNA"/>
</dbReference>
<organism evidence="1 2">
    <name type="scientific">Angomonas deanei</name>
    <dbReference type="NCBI Taxonomy" id="59799"/>
    <lineage>
        <taxon>Eukaryota</taxon>
        <taxon>Discoba</taxon>
        <taxon>Euglenozoa</taxon>
        <taxon>Kinetoplastea</taxon>
        <taxon>Metakinetoplastina</taxon>
        <taxon>Trypanosomatida</taxon>
        <taxon>Trypanosomatidae</taxon>
        <taxon>Strigomonadinae</taxon>
        <taxon>Angomonas</taxon>
    </lineage>
</organism>
<evidence type="ECO:0000313" key="2">
    <source>
        <dbReference type="Proteomes" id="UP000515908"/>
    </source>
</evidence>
<proteinExistence type="predicted"/>
<protein>
    <submittedName>
        <fullName evidence="1">Uncharacterized protein</fullName>
    </submittedName>
</protein>
<accession>A0A7G2C6I5</accession>
<evidence type="ECO:0000313" key="1">
    <source>
        <dbReference type="EMBL" id="CAD2215376.1"/>
    </source>
</evidence>
<keyword evidence="2" id="KW-1185">Reference proteome</keyword>
<dbReference type="AlphaFoldDB" id="A0A7G2C6I5"/>
<dbReference type="VEuPathDB" id="TriTrypDB:ADEAN_000283100"/>
<gene>
    <name evidence="1" type="ORF">ADEAN_000283100</name>
</gene>
<dbReference type="OrthoDB" id="271584at2759"/>